<organism evidence="2 3">
    <name type="scientific">Saprolegnia diclina (strain VS20)</name>
    <dbReference type="NCBI Taxonomy" id="1156394"/>
    <lineage>
        <taxon>Eukaryota</taxon>
        <taxon>Sar</taxon>
        <taxon>Stramenopiles</taxon>
        <taxon>Oomycota</taxon>
        <taxon>Saprolegniomycetes</taxon>
        <taxon>Saprolegniales</taxon>
        <taxon>Saprolegniaceae</taxon>
        <taxon>Saprolegnia</taxon>
    </lineage>
</organism>
<sequence length="423" mass="46425">MCKRYFLPDEMRSSTAVAASAPSPPRPAAPSLLLKTSAMQSALFEPSAKGITIGSGASNRFCIASDASVDLHHATLEHTAVHGIWVYVDHSRHGSYDRDACHVHRSAAIVGDGDTFMLGATQVQIHFYTSVPSTSQQSHHGLQHLVTAPSRAIAPPDYTNSPLPKHKRAQHRPTEFSFDPLHFQKLHATSVPLEYAASPPVANRLHVGPTAATKPAPSKRDDLRILVSKKMANLNPKPSVLHASPTTPPHLVAGHHHQIPLPRKTMPTFALDIEPLRSATPSTSTRVSSSMYDDDGMDDDVFSSVDSSAPTEVAKYRDSLESLGSDNQSSRSSSDEDDAMAPRSNDHYTPNIPPRRVIDGDDLETQHRLIASLRLKRVQPKIQTSPQALLSPYKTAKSLRHDPLQFYMESPREASSYFDYKEH</sequence>
<dbReference type="OMA" id="FYMESPR"/>
<feature type="compositionally biased region" description="Low complexity" evidence="1">
    <location>
        <begin position="322"/>
        <end position="332"/>
    </location>
</feature>
<dbReference type="RefSeq" id="XP_008608301.1">
    <property type="nucleotide sequence ID" value="XM_008610079.1"/>
</dbReference>
<reference evidence="2 3" key="1">
    <citation type="submission" date="2012-04" db="EMBL/GenBank/DDBJ databases">
        <title>The Genome Sequence of Saprolegnia declina VS20.</title>
        <authorList>
            <consortium name="The Broad Institute Genome Sequencing Platform"/>
            <person name="Russ C."/>
            <person name="Nusbaum C."/>
            <person name="Tyler B."/>
            <person name="van West P."/>
            <person name="Dieguez-Uribeondo J."/>
            <person name="de Bruijn I."/>
            <person name="Tripathy S."/>
            <person name="Jiang R."/>
            <person name="Young S.K."/>
            <person name="Zeng Q."/>
            <person name="Gargeya S."/>
            <person name="Fitzgerald M."/>
            <person name="Haas B."/>
            <person name="Abouelleil A."/>
            <person name="Alvarado L."/>
            <person name="Arachchi H.M."/>
            <person name="Berlin A."/>
            <person name="Chapman S.B."/>
            <person name="Goldberg J."/>
            <person name="Griggs A."/>
            <person name="Gujja S."/>
            <person name="Hansen M."/>
            <person name="Howarth C."/>
            <person name="Imamovic A."/>
            <person name="Larimer J."/>
            <person name="McCowen C."/>
            <person name="Montmayeur A."/>
            <person name="Murphy C."/>
            <person name="Neiman D."/>
            <person name="Pearson M."/>
            <person name="Priest M."/>
            <person name="Roberts A."/>
            <person name="Saif S."/>
            <person name="Shea T."/>
            <person name="Sisk P."/>
            <person name="Sykes S."/>
            <person name="Wortman J."/>
            <person name="Nusbaum C."/>
            <person name="Birren B."/>
        </authorList>
    </citation>
    <scope>NUCLEOTIDE SEQUENCE [LARGE SCALE GENOMIC DNA]</scope>
    <source>
        <strain evidence="2 3">VS20</strain>
    </source>
</reference>
<feature type="region of interest" description="Disordered" evidence="1">
    <location>
        <begin position="275"/>
        <end position="360"/>
    </location>
</feature>
<gene>
    <name evidence="2" type="ORF">SDRG_04404</name>
</gene>
<dbReference type="VEuPathDB" id="FungiDB:SDRG_04404"/>
<dbReference type="EMBL" id="JH767142">
    <property type="protein sequence ID" value="EQC37974.1"/>
    <property type="molecule type" value="Genomic_DNA"/>
</dbReference>
<name>T0QJ20_SAPDV</name>
<dbReference type="AlphaFoldDB" id="T0QJ20"/>
<proteinExistence type="predicted"/>
<dbReference type="eggNOG" id="ENOG502S8KN">
    <property type="taxonomic scope" value="Eukaryota"/>
</dbReference>
<protein>
    <recommendedName>
        <fullName evidence="4">FHA domain-containing protein</fullName>
    </recommendedName>
</protein>
<dbReference type="GeneID" id="19945131"/>
<evidence type="ECO:0000313" key="2">
    <source>
        <dbReference type="EMBL" id="EQC37974.1"/>
    </source>
</evidence>
<feature type="compositionally biased region" description="Acidic residues" evidence="1">
    <location>
        <begin position="292"/>
        <end position="301"/>
    </location>
</feature>
<evidence type="ECO:0008006" key="4">
    <source>
        <dbReference type="Google" id="ProtNLM"/>
    </source>
</evidence>
<dbReference type="InterPro" id="IPR008984">
    <property type="entry name" value="SMAD_FHA_dom_sf"/>
</dbReference>
<evidence type="ECO:0000313" key="3">
    <source>
        <dbReference type="Proteomes" id="UP000030762"/>
    </source>
</evidence>
<evidence type="ECO:0000256" key="1">
    <source>
        <dbReference type="SAM" id="MobiDB-lite"/>
    </source>
</evidence>
<dbReference type="Gene3D" id="2.60.200.20">
    <property type="match status" value="1"/>
</dbReference>
<keyword evidence="3" id="KW-1185">Reference proteome</keyword>
<dbReference type="OrthoDB" id="73252at2759"/>
<dbReference type="Proteomes" id="UP000030762">
    <property type="component" value="Unassembled WGS sequence"/>
</dbReference>
<accession>T0QJ20</accession>
<dbReference type="InParanoid" id="T0QJ20"/>
<dbReference type="SUPFAM" id="SSF49879">
    <property type="entry name" value="SMAD/FHA domain"/>
    <property type="match status" value="1"/>
</dbReference>